<dbReference type="GO" id="GO:0043546">
    <property type="term" value="F:molybdopterin cofactor binding"/>
    <property type="evidence" value="ECO:0007669"/>
    <property type="project" value="InterPro"/>
</dbReference>
<evidence type="ECO:0000256" key="4">
    <source>
        <dbReference type="ARBA" id="ARBA00023004"/>
    </source>
</evidence>
<dbReference type="PROSITE" id="PS51669">
    <property type="entry name" value="4FE4S_MOW_BIS_MGD"/>
    <property type="match status" value="1"/>
</dbReference>
<reference evidence="7 8" key="1">
    <citation type="submission" date="2019-10" db="EMBL/GenBank/DDBJ databases">
        <title>Genome Sequences from Six Type Strain Members of the Archaeal Family Sulfolobaceae: Acidianus ambivalens, Acidianus infernus, Metallosphaera prunae, Stygiolobus azoricus, Sulfolobus metallicus, and Sulfurisphaera ohwakuensis.</title>
        <authorList>
            <person name="Counts J.A."/>
            <person name="Kelly R.M."/>
        </authorList>
    </citation>
    <scope>NUCLEOTIDE SEQUENCE [LARGE SCALE GENOMIC DNA]</scope>
    <source>
        <strain evidence="7 8">FC6</strain>
    </source>
</reference>
<dbReference type="GO" id="GO:0051539">
    <property type="term" value="F:4 iron, 4 sulfur cluster binding"/>
    <property type="evidence" value="ECO:0007669"/>
    <property type="project" value="UniProtKB-KW"/>
</dbReference>
<sequence>MLIPTICPFCGVGCGLLLDVEGGKVVRVIPEKDHIVSKGKICGKGATAHKTLYLPGRLTRPLKRVGDSFVEVGWNEALNEIVERIKEVKEKYGGKAIAIYGGCQNSLEEVYLMSKLIRFLGSNNVDSCARICHEPSATALKEVVGIGASGTSVEEIPNAKVLVIAGEQITESHPVLTEYLIEAKKHGTKIIVIDPRFTKTAKLADLYIPVNQGTDVYLYNAVGNYLIKRGLYDEEFVKVRTKGFEEYAKTVSRYTLEEAERITGVPKELIIKFAEMITIKPTIFSWGLGLSEGGGINAIRAFLNLMLLTGNVGIKGAGPIVYRGQSNVQGSGDLLKPWILPNGPLNEENAKKLGELWGFEIPLEKGLTVTDALLTENDIRAVILVNYNVAHSLPNKSKVIKRLKEMDLVVVLDSYMTDTAKLAHYVLPVAMWAESEGSVVSLDRLVKWRFKAVEPPGEAKQALWVLAELAERLGLKVPKDPKVIFEEMKKVVKLYSSLKLEDVMDHSKNSRYPNGEIVLYEDKFYTSDGFAHFIPVEYRPVNRKGLVLITGRIVTKYNTDTLTTYMNDEEDIVYLNAEDMKSMGIKEGQEVILKSECGEVTVKAKSDPGLKKGYAFMINSSDLVNYVVCDILDPETRIPYYKSTEVVILSR</sequence>
<dbReference type="GO" id="GO:0015942">
    <property type="term" value="P:formate metabolic process"/>
    <property type="evidence" value="ECO:0007669"/>
    <property type="project" value="InterPro"/>
</dbReference>
<dbReference type="InterPro" id="IPR009010">
    <property type="entry name" value="Asp_de-COase-like_dom_sf"/>
</dbReference>
<dbReference type="KEGG" id="sazo:D1868_07455"/>
<evidence type="ECO:0000256" key="3">
    <source>
        <dbReference type="ARBA" id="ARBA00023002"/>
    </source>
</evidence>
<dbReference type="Gene3D" id="2.20.25.90">
    <property type="entry name" value="ADC-like domains"/>
    <property type="match status" value="1"/>
</dbReference>
<keyword evidence="2" id="KW-0479">Metal-binding</keyword>
<evidence type="ECO:0000256" key="1">
    <source>
        <dbReference type="ARBA" id="ARBA00022485"/>
    </source>
</evidence>
<proteinExistence type="predicted"/>
<dbReference type="InterPro" id="IPR006963">
    <property type="entry name" value="Mopterin_OxRdtase_4Fe-4S_dom"/>
</dbReference>
<evidence type="ECO:0000313" key="7">
    <source>
        <dbReference type="EMBL" id="QGR19829.1"/>
    </source>
</evidence>
<dbReference type="RefSeq" id="WP_156006996.1">
    <property type="nucleotide sequence ID" value="NZ_CP045483.1"/>
</dbReference>
<name>A0A650CPR2_9CREN</name>
<dbReference type="GO" id="GO:0016020">
    <property type="term" value="C:membrane"/>
    <property type="evidence" value="ECO:0007669"/>
    <property type="project" value="TreeGrafter"/>
</dbReference>
<gene>
    <name evidence="7" type="ORF">D1868_07455</name>
</gene>
<dbReference type="Pfam" id="PF00384">
    <property type="entry name" value="Molybdopterin"/>
    <property type="match status" value="1"/>
</dbReference>
<dbReference type="InterPro" id="IPR006478">
    <property type="entry name" value="Formate_DH_asu"/>
</dbReference>
<dbReference type="Pfam" id="PF01568">
    <property type="entry name" value="Molydop_binding"/>
    <property type="match status" value="1"/>
</dbReference>
<dbReference type="GO" id="GO:0022904">
    <property type="term" value="P:respiratory electron transport chain"/>
    <property type="evidence" value="ECO:0007669"/>
    <property type="project" value="TreeGrafter"/>
</dbReference>
<dbReference type="GO" id="GO:0008863">
    <property type="term" value="F:formate dehydrogenase (NAD+) activity"/>
    <property type="evidence" value="ECO:0007669"/>
    <property type="project" value="InterPro"/>
</dbReference>
<evidence type="ECO:0000256" key="2">
    <source>
        <dbReference type="ARBA" id="ARBA00022723"/>
    </source>
</evidence>
<dbReference type="NCBIfam" id="TIGR01591">
    <property type="entry name" value="Fdh-alpha"/>
    <property type="match status" value="1"/>
</dbReference>
<dbReference type="InterPro" id="IPR050123">
    <property type="entry name" value="Prok_molybdopt-oxidoreductase"/>
</dbReference>
<dbReference type="GeneID" id="42798897"/>
<dbReference type="GO" id="GO:0046872">
    <property type="term" value="F:metal ion binding"/>
    <property type="evidence" value="ECO:0007669"/>
    <property type="project" value="UniProtKB-KW"/>
</dbReference>
<keyword evidence="8" id="KW-1185">Reference proteome</keyword>
<dbReference type="Gene3D" id="3.40.50.740">
    <property type="match status" value="1"/>
</dbReference>
<dbReference type="AlphaFoldDB" id="A0A650CPR2"/>
<keyword evidence="4" id="KW-0408">Iron</keyword>
<dbReference type="InterPro" id="IPR006656">
    <property type="entry name" value="Mopterin_OxRdtase"/>
</dbReference>
<keyword evidence="5" id="KW-0411">Iron-sulfur</keyword>
<keyword evidence="1" id="KW-0004">4Fe-4S</keyword>
<dbReference type="GO" id="GO:0003954">
    <property type="term" value="F:NADH dehydrogenase activity"/>
    <property type="evidence" value="ECO:0007669"/>
    <property type="project" value="TreeGrafter"/>
</dbReference>
<dbReference type="Proteomes" id="UP000423396">
    <property type="component" value="Chromosome"/>
</dbReference>
<dbReference type="EMBL" id="CP045483">
    <property type="protein sequence ID" value="QGR19829.1"/>
    <property type="molecule type" value="Genomic_DNA"/>
</dbReference>
<dbReference type="SMART" id="SM00926">
    <property type="entry name" value="Molybdop_Fe4S4"/>
    <property type="match status" value="1"/>
</dbReference>
<dbReference type="PANTHER" id="PTHR43105">
    <property type="entry name" value="RESPIRATORY NITRATE REDUCTASE"/>
    <property type="match status" value="1"/>
</dbReference>
<accession>A0A650CPR2</accession>
<dbReference type="Gene3D" id="3.40.228.10">
    <property type="entry name" value="Dimethylsulfoxide Reductase, domain 2"/>
    <property type="match status" value="1"/>
</dbReference>
<evidence type="ECO:0000313" key="8">
    <source>
        <dbReference type="Proteomes" id="UP000423396"/>
    </source>
</evidence>
<evidence type="ECO:0000256" key="5">
    <source>
        <dbReference type="ARBA" id="ARBA00023014"/>
    </source>
</evidence>
<organism evidence="7 8">
    <name type="scientific">Stygiolobus azoricus</name>
    <dbReference type="NCBI Taxonomy" id="41675"/>
    <lineage>
        <taxon>Archaea</taxon>
        <taxon>Thermoproteota</taxon>
        <taxon>Thermoprotei</taxon>
        <taxon>Sulfolobales</taxon>
        <taxon>Sulfolobaceae</taxon>
        <taxon>Stygiolobus</taxon>
    </lineage>
</organism>
<dbReference type="PANTHER" id="PTHR43105:SF14">
    <property type="entry name" value="FORMATE DEHYDROGENASE H"/>
    <property type="match status" value="1"/>
</dbReference>
<dbReference type="OrthoDB" id="23466at2157"/>
<feature type="domain" description="4Fe-4S Mo/W bis-MGD-type" evidence="6">
    <location>
        <begin position="1"/>
        <end position="56"/>
    </location>
</feature>
<keyword evidence="3" id="KW-0560">Oxidoreductase</keyword>
<evidence type="ECO:0000259" key="6">
    <source>
        <dbReference type="PROSITE" id="PS51669"/>
    </source>
</evidence>
<dbReference type="InterPro" id="IPR006657">
    <property type="entry name" value="MoPterin_dinucl-bd_dom"/>
</dbReference>
<dbReference type="Pfam" id="PF04879">
    <property type="entry name" value="Molybdop_Fe4S4"/>
    <property type="match status" value="1"/>
</dbReference>
<protein>
    <submittedName>
        <fullName evidence="7">Formate dehydrogenase subunit alpha</fullName>
    </submittedName>
</protein>
<dbReference type="SUPFAM" id="SSF53706">
    <property type="entry name" value="Formate dehydrogenase/DMSO reductase, domains 1-3"/>
    <property type="match status" value="1"/>
</dbReference>
<dbReference type="Gene3D" id="2.40.40.20">
    <property type="match status" value="1"/>
</dbReference>
<dbReference type="SUPFAM" id="SSF50692">
    <property type="entry name" value="ADC-like"/>
    <property type="match status" value="1"/>
</dbReference>